<evidence type="ECO:0000256" key="2">
    <source>
        <dbReference type="ARBA" id="ARBA00011902"/>
    </source>
</evidence>
<dbReference type="PANTHER" id="PTHR24416:SF550">
    <property type="entry name" value="FIBROBLAST GROWTH FACTOR RECEPTOR HOMOLOG 1-RELATED"/>
    <property type="match status" value="1"/>
</dbReference>
<keyword evidence="13" id="KW-1015">Disulfide bond</keyword>
<dbReference type="InterPro" id="IPR013098">
    <property type="entry name" value="Ig_I-set"/>
</dbReference>
<evidence type="ECO:0000256" key="20">
    <source>
        <dbReference type="PIRSR" id="PIRSR000615-3"/>
    </source>
</evidence>
<feature type="binding site" evidence="20">
    <location>
        <position position="519"/>
    </location>
    <ligand>
        <name>Mg(2+)</name>
        <dbReference type="ChEBI" id="CHEBI:18420"/>
    </ligand>
</feature>
<dbReference type="SUPFAM" id="SSF56112">
    <property type="entry name" value="Protein kinase-like (PK-like)"/>
    <property type="match status" value="1"/>
</dbReference>
<dbReference type="InterPro" id="IPR000719">
    <property type="entry name" value="Prot_kinase_dom"/>
</dbReference>
<dbReference type="GO" id="GO:0043235">
    <property type="term" value="C:receptor complex"/>
    <property type="evidence" value="ECO:0007669"/>
    <property type="project" value="TreeGrafter"/>
</dbReference>
<dbReference type="PROSITE" id="PS00107">
    <property type="entry name" value="PROTEIN_KINASE_ATP"/>
    <property type="match status" value="1"/>
</dbReference>
<dbReference type="Pfam" id="PF07679">
    <property type="entry name" value="I-set"/>
    <property type="match status" value="1"/>
</dbReference>
<evidence type="ECO:0000256" key="10">
    <source>
        <dbReference type="ARBA" id="ARBA00022989"/>
    </source>
</evidence>
<feature type="active site" description="Proton acceptor" evidence="18">
    <location>
        <position position="501"/>
    </location>
</feature>
<feature type="site" description="Important for interaction with phosphotyrosine-binding proteins" evidence="21">
    <location>
        <position position="641"/>
    </location>
</feature>
<dbReference type="Pfam" id="PF00047">
    <property type="entry name" value="ig"/>
    <property type="match status" value="1"/>
</dbReference>
<dbReference type="SMART" id="SM00219">
    <property type="entry name" value="TyrKc"/>
    <property type="match status" value="1"/>
</dbReference>
<dbReference type="AlphaFoldDB" id="A0AAV2IDP8"/>
<keyword evidence="6 24" id="KW-0732">Signal</keyword>
<evidence type="ECO:0000256" key="17">
    <source>
        <dbReference type="ARBA" id="ARBA00051243"/>
    </source>
</evidence>
<keyword evidence="11 23" id="KW-0472">Membrane</keyword>
<evidence type="ECO:0000256" key="8">
    <source>
        <dbReference type="ARBA" id="ARBA00022777"/>
    </source>
</evidence>
<dbReference type="InterPro" id="IPR008266">
    <property type="entry name" value="Tyr_kinase_AS"/>
</dbReference>
<feature type="domain" description="Ig-like" evidence="26">
    <location>
        <begin position="39"/>
        <end position="132"/>
    </location>
</feature>
<dbReference type="GO" id="GO:0007169">
    <property type="term" value="P:cell surface receptor protein tyrosine kinase signaling pathway"/>
    <property type="evidence" value="ECO:0007669"/>
    <property type="project" value="TreeGrafter"/>
</dbReference>
<accession>A0AAV2IDP8</accession>
<dbReference type="InterPro" id="IPR003599">
    <property type="entry name" value="Ig_sub"/>
</dbReference>
<evidence type="ECO:0000256" key="4">
    <source>
        <dbReference type="ARBA" id="ARBA00022679"/>
    </source>
</evidence>
<dbReference type="GO" id="GO:0004714">
    <property type="term" value="F:transmembrane receptor protein tyrosine kinase activity"/>
    <property type="evidence" value="ECO:0007669"/>
    <property type="project" value="UniProtKB-EC"/>
</dbReference>
<sequence length="649" mass="73675">MSRLGFTWTLVVCISTTLAAPIERSTDRDKYAVLRGQDPDRIPIEWASPMIKQEITRNMNSYIEFYCGVNFKGKDFHKYQDLISIDWLKNGQPLDSDPRIKSPGMSLTIAGLKLSDSGNYTCQVKLLEHKLQWQFFLLVNAAASSLPIIEDPPRNQSVPAGATVMFQCKSAQVKVQLKWVKLNYINGSLGNGPLVDDDPHITTIHNWTETYLPLVLSNVSSRSEGWYMCVLKNDFGEKLEAAYLTIFKTEQVTLEEERPEPILKTHFILIIGAVGGFILVATVLVIVWFTCVRTYKAKIQLYHKNALITKPLIANGCSSFSSPFKPTIPLDDTFEFPCNRLSVQEQIGQGAFGVVRKALAYGLNNVPKALIVAVKSLKDDATHQEHNDFIKEVEVMKTVKTMGNHINIVNFLGCCTYDGPPCVIVEYCKKGNLRDYLLSFRTRPCSLSGWRDDAEIYMQGVEPEEAENAKSMLSQKILLSFSHQIARGMEFLAYHKIIHRDLAARNVLVTEDNILKIADFGLARNGDYYRKKSRGQIPVKWMPPEALLDFKYTEKSDVWSFGIVMWEIFSLGGMPYPSVPHEDLYNKLIEGYRMEKPPLAPDSLYDTMKRCWNHFADDRPDFSLLVLILERQLVRVSNGGYFEVLADDE</sequence>
<keyword evidence="20" id="KW-0479">Metal-binding</keyword>
<evidence type="ECO:0000256" key="18">
    <source>
        <dbReference type="PIRSR" id="PIRSR000615-1"/>
    </source>
</evidence>
<feature type="binding site" evidence="19">
    <location>
        <begin position="348"/>
        <end position="355"/>
    </location>
    <ligand>
        <name>ATP</name>
        <dbReference type="ChEBI" id="CHEBI:30616"/>
    </ligand>
</feature>
<evidence type="ECO:0000259" key="25">
    <source>
        <dbReference type="PROSITE" id="PS50011"/>
    </source>
</evidence>
<evidence type="ECO:0000256" key="23">
    <source>
        <dbReference type="SAM" id="Phobius"/>
    </source>
</evidence>
<dbReference type="PROSITE" id="PS00109">
    <property type="entry name" value="PROTEIN_KINASE_TYR"/>
    <property type="match status" value="1"/>
</dbReference>
<evidence type="ECO:0000256" key="13">
    <source>
        <dbReference type="ARBA" id="ARBA00023157"/>
    </source>
</evidence>
<dbReference type="Proteomes" id="UP001497497">
    <property type="component" value="Unassembled WGS sequence"/>
</dbReference>
<comment type="caution">
    <text evidence="27">The sequence shown here is derived from an EMBL/GenBank/DDBJ whole genome shotgun (WGS) entry which is preliminary data.</text>
</comment>
<gene>
    <name evidence="27" type="ORF">GSLYS_00017427001</name>
</gene>
<evidence type="ECO:0000256" key="7">
    <source>
        <dbReference type="ARBA" id="ARBA00022741"/>
    </source>
</evidence>
<keyword evidence="7 19" id="KW-0547">Nucleotide-binding</keyword>
<comment type="subcellular location">
    <subcellularLocation>
        <location evidence="1">Membrane</location>
        <topology evidence="1">Single-pass membrane protein</topology>
    </subcellularLocation>
</comment>
<evidence type="ECO:0000256" key="24">
    <source>
        <dbReference type="SAM" id="SignalP"/>
    </source>
</evidence>
<dbReference type="InterPro" id="IPR013151">
    <property type="entry name" value="Immunoglobulin_dom"/>
</dbReference>
<dbReference type="EMBL" id="CAXITT010000584">
    <property type="protein sequence ID" value="CAL1543914.1"/>
    <property type="molecule type" value="Genomic_DNA"/>
</dbReference>
<dbReference type="PROSITE" id="PS50011">
    <property type="entry name" value="PROTEIN_KINASE_DOM"/>
    <property type="match status" value="1"/>
</dbReference>
<evidence type="ECO:0000256" key="12">
    <source>
        <dbReference type="ARBA" id="ARBA00023137"/>
    </source>
</evidence>
<keyword evidence="14" id="KW-0675">Receptor</keyword>
<evidence type="ECO:0000256" key="5">
    <source>
        <dbReference type="ARBA" id="ARBA00022692"/>
    </source>
</evidence>
<dbReference type="GO" id="GO:0005524">
    <property type="term" value="F:ATP binding"/>
    <property type="evidence" value="ECO:0007669"/>
    <property type="project" value="UniProtKB-UniRule"/>
</dbReference>
<evidence type="ECO:0000256" key="22">
    <source>
        <dbReference type="PROSITE-ProRule" id="PRU10141"/>
    </source>
</evidence>
<dbReference type="PRINTS" id="PR00109">
    <property type="entry name" value="TYRKINASE"/>
</dbReference>
<dbReference type="InterPro" id="IPR020635">
    <property type="entry name" value="Tyr_kinase_cat_dom"/>
</dbReference>
<evidence type="ECO:0000259" key="26">
    <source>
        <dbReference type="PROSITE" id="PS50835"/>
    </source>
</evidence>
<dbReference type="SMART" id="SM00409">
    <property type="entry name" value="IG"/>
    <property type="match status" value="2"/>
</dbReference>
<dbReference type="Gene3D" id="2.60.40.10">
    <property type="entry name" value="Immunoglobulins"/>
    <property type="match status" value="2"/>
</dbReference>
<evidence type="ECO:0000256" key="6">
    <source>
        <dbReference type="ARBA" id="ARBA00022729"/>
    </source>
</evidence>
<evidence type="ECO:0000256" key="19">
    <source>
        <dbReference type="PIRSR" id="PIRSR000615-2"/>
    </source>
</evidence>
<evidence type="ECO:0000256" key="14">
    <source>
        <dbReference type="ARBA" id="ARBA00023170"/>
    </source>
</evidence>
<evidence type="ECO:0000256" key="3">
    <source>
        <dbReference type="ARBA" id="ARBA00022553"/>
    </source>
</evidence>
<evidence type="ECO:0000256" key="11">
    <source>
        <dbReference type="ARBA" id="ARBA00023136"/>
    </source>
</evidence>
<dbReference type="FunFam" id="1.10.510.10:FF:000554">
    <property type="entry name" value="Predicted protein"/>
    <property type="match status" value="1"/>
</dbReference>
<feature type="domain" description="Protein kinase" evidence="25">
    <location>
        <begin position="341"/>
        <end position="634"/>
    </location>
</feature>
<dbReference type="InterPro" id="IPR011009">
    <property type="entry name" value="Kinase-like_dom_sf"/>
</dbReference>
<evidence type="ECO:0000256" key="21">
    <source>
        <dbReference type="PIRSR" id="PIRSR000615-4"/>
    </source>
</evidence>
<feature type="signal peptide" evidence="24">
    <location>
        <begin position="1"/>
        <end position="19"/>
    </location>
</feature>
<feature type="binding site" evidence="20">
    <location>
        <position position="506"/>
    </location>
    <ligand>
        <name>Mg(2+)</name>
        <dbReference type="ChEBI" id="CHEBI:18420"/>
    </ligand>
</feature>
<keyword evidence="10 23" id="KW-1133">Transmembrane helix</keyword>
<evidence type="ECO:0000256" key="1">
    <source>
        <dbReference type="ARBA" id="ARBA00004167"/>
    </source>
</evidence>
<keyword evidence="28" id="KW-1185">Reference proteome</keyword>
<evidence type="ECO:0000256" key="9">
    <source>
        <dbReference type="ARBA" id="ARBA00022840"/>
    </source>
</evidence>
<proteinExistence type="predicted"/>
<dbReference type="InterPro" id="IPR013783">
    <property type="entry name" value="Ig-like_fold"/>
</dbReference>
<feature type="chain" id="PRO_5043864352" description="receptor protein-tyrosine kinase" evidence="24">
    <location>
        <begin position="20"/>
        <end position="649"/>
    </location>
</feature>
<dbReference type="InterPro" id="IPR007110">
    <property type="entry name" value="Ig-like_dom"/>
</dbReference>
<keyword evidence="15" id="KW-0325">Glycoprotein</keyword>
<dbReference type="InterPro" id="IPR017441">
    <property type="entry name" value="Protein_kinase_ATP_BS"/>
</dbReference>
<dbReference type="PANTHER" id="PTHR24416">
    <property type="entry name" value="TYROSINE-PROTEIN KINASE RECEPTOR"/>
    <property type="match status" value="1"/>
</dbReference>
<dbReference type="Pfam" id="PF07714">
    <property type="entry name" value="PK_Tyr_Ser-Thr"/>
    <property type="match status" value="1"/>
</dbReference>
<keyword evidence="9 19" id="KW-0067">ATP-binding</keyword>
<keyword evidence="5 23" id="KW-0812">Transmembrane</keyword>
<dbReference type="InterPro" id="IPR001245">
    <property type="entry name" value="Ser-Thr/Tyr_kinase_cat_dom"/>
</dbReference>
<evidence type="ECO:0000256" key="16">
    <source>
        <dbReference type="ARBA" id="ARBA00023319"/>
    </source>
</evidence>
<evidence type="ECO:0000256" key="15">
    <source>
        <dbReference type="ARBA" id="ARBA00023180"/>
    </source>
</evidence>
<dbReference type="Gene3D" id="3.30.200.20">
    <property type="entry name" value="Phosphorylase Kinase, domain 1"/>
    <property type="match status" value="1"/>
</dbReference>
<dbReference type="EC" id="2.7.10.1" evidence="2"/>
<keyword evidence="16" id="KW-0393">Immunoglobulin domain</keyword>
<dbReference type="PROSITE" id="PS50835">
    <property type="entry name" value="IG_LIKE"/>
    <property type="match status" value="2"/>
</dbReference>
<keyword evidence="20" id="KW-0460">Magnesium</keyword>
<feature type="binding site" evidence="19 22">
    <location>
        <position position="375"/>
    </location>
    <ligand>
        <name>ATP</name>
        <dbReference type="ChEBI" id="CHEBI:30616"/>
    </ligand>
</feature>
<keyword evidence="3" id="KW-0597">Phosphoprotein</keyword>
<evidence type="ECO:0000313" key="27">
    <source>
        <dbReference type="EMBL" id="CAL1543914.1"/>
    </source>
</evidence>
<protein>
    <recommendedName>
        <fullName evidence="2">receptor protein-tyrosine kinase</fullName>
        <ecNumber evidence="2">2.7.10.1</ecNumber>
    </recommendedName>
</protein>
<evidence type="ECO:0000313" key="28">
    <source>
        <dbReference type="Proteomes" id="UP001497497"/>
    </source>
</evidence>
<comment type="catalytic activity">
    <reaction evidence="17">
        <text>L-tyrosyl-[protein] + ATP = O-phospho-L-tyrosyl-[protein] + ADP + H(+)</text>
        <dbReference type="Rhea" id="RHEA:10596"/>
        <dbReference type="Rhea" id="RHEA-COMP:10136"/>
        <dbReference type="Rhea" id="RHEA-COMP:20101"/>
        <dbReference type="ChEBI" id="CHEBI:15378"/>
        <dbReference type="ChEBI" id="CHEBI:30616"/>
        <dbReference type="ChEBI" id="CHEBI:46858"/>
        <dbReference type="ChEBI" id="CHEBI:61978"/>
        <dbReference type="ChEBI" id="CHEBI:456216"/>
        <dbReference type="EC" id="2.7.10.1"/>
    </reaction>
</comment>
<dbReference type="GO" id="GO:0046872">
    <property type="term" value="F:metal ion binding"/>
    <property type="evidence" value="ECO:0007669"/>
    <property type="project" value="UniProtKB-KW"/>
</dbReference>
<feature type="binding site" evidence="19">
    <location>
        <position position="505"/>
    </location>
    <ligand>
        <name>ATP</name>
        <dbReference type="ChEBI" id="CHEBI:30616"/>
    </ligand>
</feature>
<dbReference type="CDD" id="cd00096">
    <property type="entry name" value="Ig"/>
    <property type="match status" value="1"/>
</dbReference>
<dbReference type="SUPFAM" id="SSF48726">
    <property type="entry name" value="Immunoglobulin"/>
    <property type="match status" value="2"/>
</dbReference>
<reference evidence="27 28" key="1">
    <citation type="submission" date="2024-04" db="EMBL/GenBank/DDBJ databases">
        <authorList>
            <consortium name="Genoscope - CEA"/>
            <person name="William W."/>
        </authorList>
    </citation>
    <scope>NUCLEOTIDE SEQUENCE [LARGE SCALE GENOMIC DNA]</scope>
</reference>
<dbReference type="GO" id="GO:0005886">
    <property type="term" value="C:plasma membrane"/>
    <property type="evidence" value="ECO:0007669"/>
    <property type="project" value="TreeGrafter"/>
</dbReference>
<keyword evidence="12" id="KW-0829">Tyrosine-protein kinase</keyword>
<keyword evidence="4" id="KW-0808">Transferase</keyword>
<feature type="domain" description="Ig-like" evidence="26">
    <location>
        <begin position="147"/>
        <end position="245"/>
    </location>
</feature>
<dbReference type="Gene3D" id="1.10.510.10">
    <property type="entry name" value="Transferase(Phosphotransferase) domain 1"/>
    <property type="match status" value="1"/>
</dbReference>
<keyword evidence="8" id="KW-0418">Kinase</keyword>
<dbReference type="InterPro" id="IPR036179">
    <property type="entry name" value="Ig-like_dom_sf"/>
</dbReference>
<feature type="transmembrane region" description="Helical" evidence="23">
    <location>
        <begin position="267"/>
        <end position="291"/>
    </location>
</feature>
<name>A0AAV2IDP8_LYMST</name>
<dbReference type="InterPro" id="IPR050122">
    <property type="entry name" value="RTK"/>
</dbReference>
<dbReference type="CDD" id="cd00192">
    <property type="entry name" value="PTKc"/>
    <property type="match status" value="1"/>
</dbReference>
<dbReference type="PIRSF" id="PIRSF000615">
    <property type="entry name" value="TyrPK_CSF1-R"/>
    <property type="match status" value="1"/>
</dbReference>
<organism evidence="27 28">
    <name type="scientific">Lymnaea stagnalis</name>
    <name type="common">Great pond snail</name>
    <name type="synonym">Helix stagnalis</name>
    <dbReference type="NCBI Taxonomy" id="6523"/>
    <lineage>
        <taxon>Eukaryota</taxon>
        <taxon>Metazoa</taxon>
        <taxon>Spiralia</taxon>
        <taxon>Lophotrochozoa</taxon>
        <taxon>Mollusca</taxon>
        <taxon>Gastropoda</taxon>
        <taxon>Heterobranchia</taxon>
        <taxon>Euthyneura</taxon>
        <taxon>Panpulmonata</taxon>
        <taxon>Hygrophila</taxon>
        <taxon>Lymnaeoidea</taxon>
        <taxon>Lymnaeidae</taxon>
        <taxon>Lymnaea</taxon>
    </lineage>
</organism>